<evidence type="ECO:0000313" key="8">
    <source>
        <dbReference type="EMBL" id="TDR20546.1"/>
    </source>
</evidence>
<dbReference type="GO" id="GO:0009279">
    <property type="term" value="C:cell outer membrane"/>
    <property type="evidence" value="ECO:0007669"/>
    <property type="project" value="UniProtKB-SubCell"/>
</dbReference>
<dbReference type="SUPFAM" id="SSF51126">
    <property type="entry name" value="Pectin lyase-like"/>
    <property type="match status" value="1"/>
</dbReference>
<evidence type="ECO:0000256" key="6">
    <source>
        <dbReference type="ARBA" id="ARBA00023136"/>
    </source>
</evidence>
<reference evidence="8 9" key="1">
    <citation type="submission" date="2019-03" db="EMBL/GenBank/DDBJ databases">
        <title>Genomic Encyclopedia of Type Strains, Phase IV (KMG-IV): sequencing the most valuable type-strain genomes for metagenomic binning, comparative biology and taxonomic classification.</title>
        <authorList>
            <person name="Goeker M."/>
        </authorList>
    </citation>
    <scope>NUCLEOTIDE SEQUENCE [LARGE SCALE GENOMIC DNA]</scope>
    <source>
        <strain evidence="8 9">DSM 25488</strain>
    </source>
</reference>
<comment type="subcellular location">
    <subcellularLocation>
        <location evidence="1">Cell envelope</location>
    </subcellularLocation>
    <subcellularLocation>
        <location evidence="2">Cell outer membrane</location>
    </subcellularLocation>
    <subcellularLocation>
        <location evidence="3">Secreted</location>
    </subcellularLocation>
</comment>
<organism evidence="8 9">
    <name type="scientific">Marinicella litoralis</name>
    <dbReference type="NCBI Taxonomy" id="644220"/>
    <lineage>
        <taxon>Bacteria</taxon>
        <taxon>Pseudomonadati</taxon>
        <taxon>Pseudomonadota</taxon>
        <taxon>Gammaproteobacteria</taxon>
        <taxon>Lysobacterales</taxon>
        <taxon>Marinicellaceae</taxon>
        <taxon>Marinicella</taxon>
    </lineage>
</organism>
<accession>A0A4R6XLU9</accession>
<proteinExistence type="predicted"/>
<comment type="caution">
    <text evidence="8">The sequence shown here is derived from an EMBL/GenBank/DDBJ whole genome shotgun (WGS) entry which is preliminary data.</text>
</comment>
<evidence type="ECO:0000256" key="5">
    <source>
        <dbReference type="ARBA" id="ARBA00022729"/>
    </source>
</evidence>
<keyword evidence="9" id="KW-1185">Reference proteome</keyword>
<evidence type="ECO:0000256" key="4">
    <source>
        <dbReference type="ARBA" id="ARBA00022525"/>
    </source>
</evidence>
<dbReference type="InterPro" id="IPR003368">
    <property type="entry name" value="POMP_repeat"/>
</dbReference>
<dbReference type="EMBL" id="SNZB01000003">
    <property type="protein sequence ID" value="TDR20546.1"/>
    <property type="molecule type" value="Genomic_DNA"/>
</dbReference>
<dbReference type="GO" id="GO:0005576">
    <property type="term" value="C:extracellular region"/>
    <property type="evidence" value="ECO:0007669"/>
    <property type="project" value="UniProtKB-SubCell"/>
</dbReference>
<gene>
    <name evidence="8" type="ORF">C8D91_1520</name>
</gene>
<dbReference type="InterPro" id="IPR011050">
    <property type="entry name" value="Pectin_lyase_fold/virulence"/>
</dbReference>
<dbReference type="Proteomes" id="UP000295724">
    <property type="component" value="Unassembled WGS sequence"/>
</dbReference>
<keyword evidence="4" id="KW-0964">Secreted</keyword>
<evidence type="ECO:0000256" key="2">
    <source>
        <dbReference type="ARBA" id="ARBA00004442"/>
    </source>
</evidence>
<evidence type="ECO:0008006" key="10">
    <source>
        <dbReference type="Google" id="ProtNLM"/>
    </source>
</evidence>
<keyword evidence="7" id="KW-0998">Cell outer membrane</keyword>
<dbReference type="Pfam" id="PF02415">
    <property type="entry name" value="Chlam_PMP"/>
    <property type="match status" value="2"/>
</dbReference>
<keyword evidence="5" id="KW-0732">Signal</keyword>
<name>A0A4R6XLU9_9GAMM</name>
<dbReference type="AlphaFoldDB" id="A0A4R6XLU9"/>
<dbReference type="OrthoDB" id="5758889at2"/>
<sequence length="649" mass="68737">MKTLQFNFIVLMLMLSSAAWSGLYWVGNSATCTGSNVYGTLDQALFVAALNGDPQDEIRLTNTVAYTGNGNGSYTLTDWSSTGAGVLTLVGGYTDCFGAVSGRTFVGDTANAIFEVNTNNESSSEVTFRNIQMSLTSATRAMVLSGGAVVTLDNVLVSSNQSGIVVSGGAFLDVLANSLIEFNGNTSNILGGGIYCTGQNSTVLLRGRVHRNQGLRGGNLHIRTGCYLEIKDGVRIEGRGTLAGLDAVEGAGLYVDNGGEVFADGRANRVIFDGNKAENGGAIYINGTSSFVLLQNTHINGSEAEDGSAIYANGGGNGTPQLIMDQTTDCNLLFRCSEIQNSRYLNSVVAVDDSMIQLQRTVIEQSDYLGTNLAAGLITSYTNSRVRLNRVGMIRNEAYAMLRFTTNDLFEVSHLTMADNSWTFDGSNSRVAVVLAGAINIQNSLITGSSGIDNRSAGASFAGGCNLIDNDFDWPSGFYHLGAAQLINPAAGDARQLAASPGVDMCLQDNFVWSSEIDIENQAAPVNENTNPQGMPGQSGGLYDAGFDEVYDNIGEDEFLLTVQKEGRGEGVVISNPSGISCGVDCSEVYFNGTIVTLFASPTAGNDFAGWLNCPLVNQDGECLTSVESSHTIRAVFQPDDLIYFDGFE</sequence>
<evidence type="ECO:0000256" key="3">
    <source>
        <dbReference type="ARBA" id="ARBA00004613"/>
    </source>
</evidence>
<keyword evidence="6" id="KW-0472">Membrane</keyword>
<evidence type="ECO:0000313" key="9">
    <source>
        <dbReference type="Proteomes" id="UP000295724"/>
    </source>
</evidence>
<protein>
    <recommendedName>
        <fullName evidence="10">Bacterial repeat domain-containing protein</fullName>
    </recommendedName>
</protein>
<evidence type="ECO:0000256" key="1">
    <source>
        <dbReference type="ARBA" id="ARBA00004196"/>
    </source>
</evidence>
<dbReference type="RefSeq" id="WP_099018387.1">
    <property type="nucleotide sequence ID" value="NZ_NIHB01000001.1"/>
</dbReference>
<evidence type="ECO:0000256" key="7">
    <source>
        <dbReference type="ARBA" id="ARBA00023237"/>
    </source>
</evidence>